<keyword evidence="2" id="KW-1185">Reference proteome</keyword>
<dbReference type="EMBL" id="SORO01000002">
    <property type="protein sequence ID" value="TDY68543.1"/>
    <property type="molecule type" value="Genomic_DNA"/>
</dbReference>
<reference evidence="1 2" key="1">
    <citation type="submission" date="2019-03" db="EMBL/GenBank/DDBJ databases">
        <title>Genomic Encyclopedia of Archaeal and Bacterial Type Strains, Phase II (KMG-II): from individual species to whole genera.</title>
        <authorList>
            <person name="Goeker M."/>
        </authorList>
    </citation>
    <scope>NUCLEOTIDE SEQUENCE [LARGE SCALE GENOMIC DNA]</scope>
    <source>
        <strain evidence="1 2">DSM 21537</strain>
    </source>
</reference>
<dbReference type="Proteomes" id="UP000294684">
    <property type="component" value="Unassembled WGS sequence"/>
</dbReference>
<evidence type="ECO:0000313" key="1">
    <source>
        <dbReference type="EMBL" id="TDY68543.1"/>
    </source>
</evidence>
<evidence type="ECO:0000313" key="2">
    <source>
        <dbReference type="Proteomes" id="UP000294684"/>
    </source>
</evidence>
<sequence>MNACILYLNKKRIEMIKFESDQMRSRSWEKSKESDVWDFEDITNTLQSPNEVILVGESELNTQYRRWLVNHDRNLAKKLIAVIGNNSENEINQDLVSHFKEKYFRGRGF</sequence>
<name>A0A4R8MLX9_LEPME</name>
<comment type="caution">
    <text evidence="1">The sequence shown here is derived from an EMBL/GenBank/DDBJ whole genome shotgun (WGS) entry which is preliminary data.</text>
</comment>
<organism evidence="1 2">
    <name type="scientific">Leptospira meyeri</name>
    <dbReference type="NCBI Taxonomy" id="29508"/>
    <lineage>
        <taxon>Bacteria</taxon>
        <taxon>Pseudomonadati</taxon>
        <taxon>Spirochaetota</taxon>
        <taxon>Spirochaetia</taxon>
        <taxon>Leptospirales</taxon>
        <taxon>Leptospiraceae</taxon>
        <taxon>Leptospira</taxon>
    </lineage>
</organism>
<accession>A0A4R8MLX9</accession>
<dbReference type="AlphaFoldDB" id="A0A4R8MLX9"/>
<proteinExistence type="predicted"/>
<protein>
    <submittedName>
        <fullName evidence="1">Uncharacterized protein</fullName>
    </submittedName>
</protein>
<gene>
    <name evidence="1" type="ORF">CLV96_3057</name>
</gene>
<dbReference type="STRING" id="1193051.LEP1GSC017_0291"/>